<dbReference type="SUPFAM" id="SSF53613">
    <property type="entry name" value="Ribokinase-like"/>
    <property type="match status" value="1"/>
</dbReference>
<dbReference type="AlphaFoldDB" id="A0A381UBQ8"/>
<evidence type="ECO:0000256" key="1">
    <source>
        <dbReference type="ARBA" id="ARBA00022679"/>
    </source>
</evidence>
<gene>
    <name evidence="4" type="ORF">METZ01_LOCUS78526</name>
</gene>
<evidence type="ECO:0000259" key="3">
    <source>
        <dbReference type="Pfam" id="PF00294"/>
    </source>
</evidence>
<evidence type="ECO:0000313" key="4">
    <source>
        <dbReference type="EMBL" id="SVA25672.1"/>
    </source>
</evidence>
<dbReference type="Gene3D" id="3.40.1190.20">
    <property type="match status" value="1"/>
</dbReference>
<dbReference type="GO" id="GO:0016773">
    <property type="term" value="F:phosphotransferase activity, alcohol group as acceptor"/>
    <property type="evidence" value="ECO:0007669"/>
    <property type="project" value="InterPro"/>
</dbReference>
<dbReference type="GO" id="GO:0033785">
    <property type="term" value="F:heptose 7-phosphate kinase activity"/>
    <property type="evidence" value="ECO:0007669"/>
    <property type="project" value="TreeGrafter"/>
</dbReference>
<dbReference type="PROSITE" id="PS00583">
    <property type="entry name" value="PFKB_KINASES_1"/>
    <property type="match status" value="1"/>
</dbReference>
<dbReference type="Pfam" id="PF00294">
    <property type="entry name" value="PfkB"/>
    <property type="match status" value="1"/>
</dbReference>
<dbReference type="CDD" id="cd01172">
    <property type="entry name" value="RfaE_like"/>
    <property type="match status" value="1"/>
</dbReference>
<dbReference type="PANTHER" id="PTHR46969">
    <property type="entry name" value="BIFUNCTIONAL PROTEIN HLDE"/>
    <property type="match status" value="1"/>
</dbReference>
<reference evidence="4" key="1">
    <citation type="submission" date="2018-05" db="EMBL/GenBank/DDBJ databases">
        <authorList>
            <person name="Lanie J.A."/>
            <person name="Ng W.-L."/>
            <person name="Kazmierczak K.M."/>
            <person name="Andrzejewski T.M."/>
            <person name="Davidsen T.M."/>
            <person name="Wayne K.J."/>
            <person name="Tettelin H."/>
            <person name="Glass J.I."/>
            <person name="Rusch D."/>
            <person name="Podicherti R."/>
            <person name="Tsui H.-C.T."/>
            <person name="Winkler M.E."/>
        </authorList>
    </citation>
    <scope>NUCLEOTIDE SEQUENCE</scope>
</reference>
<organism evidence="4">
    <name type="scientific">marine metagenome</name>
    <dbReference type="NCBI Taxonomy" id="408172"/>
    <lineage>
        <taxon>unclassified sequences</taxon>
        <taxon>metagenomes</taxon>
        <taxon>ecological metagenomes</taxon>
    </lineage>
</organism>
<dbReference type="InterPro" id="IPR029056">
    <property type="entry name" value="Ribokinase-like"/>
</dbReference>
<accession>A0A381UBQ8</accession>
<proteinExistence type="predicted"/>
<keyword evidence="2" id="KW-0418">Kinase</keyword>
<dbReference type="PANTHER" id="PTHR46969:SF1">
    <property type="entry name" value="BIFUNCTIONAL PROTEIN HLDE"/>
    <property type="match status" value="1"/>
</dbReference>
<dbReference type="InterPro" id="IPR011913">
    <property type="entry name" value="RfaE_dom_I"/>
</dbReference>
<protein>
    <recommendedName>
        <fullName evidence="3">Carbohydrate kinase PfkB domain-containing protein</fullName>
    </recommendedName>
</protein>
<dbReference type="InterPro" id="IPR002173">
    <property type="entry name" value="Carboh/pur_kinase_PfkB_CS"/>
</dbReference>
<dbReference type="EMBL" id="UINC01006131">
    <property type="protein sequence ID" value="SVA25672.1"/>
    <property type="molecule type" value="Genomic_DNA"/>
</dbReference>
<keyword evidence="1" id="KW-0808">Transferase</keyword>
<name>A0A381UBQ8_9ZZZZ</name>
<dbReference type="GO" id="GO:0005829">
    <property type="term" value="C:cytosol"/>
    <property type="evidence" value="ECO:0007669"/>
    <property type="project" value="TreeGrafter"/>
</dbReference>
<sequence length="308" mass="32423">MIDHFLIGQVERISPEAPIPVMAFDHEEYRVGGAANVANNVRSLGGRVSLVGAIGEDEPGQRLLSELRSAAIDATGIIVASDRPTTRKLRIVASRNKQVARIDFETERALAPKYAQELLAHQSEATAKADIIVVSDYLKGVITSELMTQALSASRARGVPILVDPKIPHLDFYTGCTLLTPNHHEASTATNSVIHTDTEAQQAARSLRSRLGCESVLITRGEHGLWLLDGSGSAAEPREKALPAVAREVSDVTGAGDTVIATLALGLAAGATLTEAAQLANQAAGLAVAKFGPATVSAEELLEACTNQ</sequence>
<evidence type="ECO:0000256" key="2">
    <source>
        <dbReference type="ARBA" id="ARBA00022777"/>
    </source>
</evidence>
<feature type="domain" description="Carbohydrate kinase PfkB" evidence="3">
    <location>
        <begin position="10"/>
        <end position="295"/>
    </location>
</feature>
<dbReference type="InterPro" id="IPR011611">
    <property type="entry name" value="PfkB_dom"/>
</dbReference>
<dbReference type="GO" id="GO:0033786">
    <property type="term" value="F:heptose-1-phosphate adenylyltransferase activity"/>
    <property type="evidence" value="ECO:0007669"/>
    <property type="project" value="TreeGrafter"/>
</dbReference>